<feature type="compositionally biased region" description="Acidic residues" evidence="1">
    <location>
        <begin position="407"/>
        <end position="416"/>
    </location>
</feature>
<keyword evidence="3" id="KW-1185">Reference proteome</keyword>
<feature type="region of interest" description="Disordered" evidence="1">
    <location>
        <begin position="1"/>
        <end position="36"/>
    </location>
</feature>
<feature type="compositionally biased region" description="Low complexity" evidence="1">
    <location>
        <begin position="363"/>
        <end position="380"/>
    </location>
</feature>
<organism evidence="2 3">
    <name type="scientific">Boletus edulis BED1</name>
    <dbReference type="NCBI Taxonomy" id="1328754"/>
    <lineage>
        <taxon>Eukaryota</taxon>
        <taxon>Fungi</taxon>
        <taxon>Dikarya</taxon>
        <taxon>Basidiomycota</taxon>
        <taxon>Agaricomycotina</taxon>
        <taxon>Agaricomycetes</taxon>
        <taxon>Agaricomycetidae</taxon>
        <taxon>Boletales</taxon>
        <taxon>Boletineae</taxon>
        <taxon>Boletaceae</taxon>
        <taxon>Boletoideae</taxon>
        <taxon>Boletus</taxon>
    </lineage>
</organism>
<feature type="compositionally biased region" description="Acidic residues" evidence="1">
    <location>
        <begin position="241"/>
        <end position="253"/>
    </location>
</feature>
<protein>
    <submittedName>
        <fullName evidence="2">Uncharacterized protein</fullName>
    </submittedName>
</protein>
<dbReference type="AlphaFoldDB" id="A0AAD4G7X7"/>
<feature type="region of interest" description="Disordered" evidence="1">
    <location>
        <begin position="152"/>
        <end position="416"/>
    </location>
</feature>
<feature type="compositionally biased region" description="Polar residues" evidence="1">
    <location>
        <begin position="188"/>
        <end position="206"/>
    </location>
</feature>
<comment type="caution">
    <text evidence="2">The sequence shown here is derived from an EMBL/GenBank/DDBJ whole genome shotgun (WGS) entry which is preliminary data.</text>
</comment>
<feature type="compositionally biased region" description="Basic and acidic residues" evidence="1">
    <location>
        <begin position="207"/>
        <end position="219"/>
    </location>
</feature>
<evidence type="ECO:0000313" key="3">
    <source>
        <dbReference type="Proteomes" id="UP001194468"/>
    </source>
</evidence>
<accession>A0AAD4G7X7</accession>
<feature type="compositionally biased region" description="Basic and acidic residues" evidence="1">
    <location>
        <begin position="391"/>
        <end position="406"/>
    </location>
</feature>
<dbReference type="Proteomes" id="UP001194468">
    <property type="component" value="Unassembled WGS sequence"/>
</dbReference>
<feature type="region of interest" description="Disordered" evidence="1">
    <location>
        <begin position="457"/>
        <end position="490"/>
    </location>
</feature>
<feature type="compositionally biased region" description="Pro residues" evidence="1">
    <location>
        <begin position="281"/>
        <end position="293"/>
    </location>
</feature>
<feature type="compositionally biased region" description="Basic residues" evidence="1">
    <location>
        <begin position="381"/>
        <end position="390"/>
    </location>
</feature>
<feature type="compositionally biased region" description="Polar residues" evidence="1">
    <location>
        <begin position="160"/>
        <end position="174"/>
    </location>
</feature>
<reference evidence="2" key="2">
    <citation type="journal article" date="2020" name="Nat. Commun.">
        <title>Large-scale genome sequencing of mycorrhizal fungi provides insights into the early evolution of symbiotic traits.</title>
        <authorList>
            <person name="Miyauchi S."/>
            <person name="Kiss E."/>
            <person name="Kuo A."/>
            <person name="Drula E."/>
            <person name="Kohler A."/>
            <person name="Sanchez-Garcia M."/>
            <person name="Morin E."/>
            <person name="Andreopoulos B."/>
            <person name="Barry K.W."/>
            <person name="Bonito G."/>
            <person name="Buee M."/>
            <person name="Carver A."/>
            <person name="Chen C."/>
            <person name="Cichocki N."/>
            <person name="Clum A."/>
            <person name="Culley D."/>
            <person name="Crous P.W."/>
            <person name="Fauchery L."/>
            <person name="Girlanda M."/>
            <person name="Hayes R.D."/>
            <person name="Keri Z."/>
            <person name="LaButti K."/>
            <person name="Lipzen A."/>
            <person name="Lombard V."/>
            <person name="Magnuson J."/>
            <person name="Maillard F."/>
            <person name="Murat C."/>
            <person name="Nolan M."/>
            <person name="Ohm R.A."/>
            <person name="Pangilinan J."/>
            <person name="Pereira M.F."/>
            <person name="Perotto S."/>
            <person name="Peter M."/>
            <person name="Pfister S."/>
            <person name="Riley R."/>
            <person name="Sitrit Y."/>
            <person name="Stielow J.B."/>
            <person name="Szollosi G."/>
            <person name="Zifcakova L."/>
            <person name="Stursova M."/>
            <person name="Spatafora J.W."/>
            <person name="Tedersoo L."/>
            <person name="Vaario L.M."/>
            <person name="Yamada A."/>
            <person name="Yan M."/>
            <person name="Wang P."/>
            <person name="Xu J."/>
            <person name="Bruns T."/>
            <person name="Baldrian P."/>
            <person name="Vilgalys R."/>
            <person name="Dunand C."/>
            <person name="Henrissat B."/>
            <person name="Grigoriev I.V."/>
            <person name="Hibbett D."/>
            <person name="Nagy L.G."/>
            <person name="Martin F.M."/>
        </authorList>
    </citation>
    <scope>NUCLEOTIDE SEQUENCE</scope>
    <source>
        <strain evidence="2">BED1</strain>
    </source>
</reference>
<name>A0AAD4G7X7_BOLED</name>
<feature type="region of interest" description="Disordered" evidence="1">
    <location>
        <begin position="59"/>
        <end position="80"/>
    </location>
</feature>
<reference evidence="2" key="1">
    <citation type="submission" date="2019-10" db="EMBL/GenBank/DDBJ databases">
        <authorList>
            <consortium name="DOE Joint Genome Institute"/>
            <person name="Kuo A."/>
            <person name="Miyauchi S."/>
            <person name="Kiss E."/>
            <person name="Drula E."/>
            <person name="Kohler A."/>
            <person name="Sanchez-Garcia M."/>
            <person name="Andreopoulos B."/>
            <person name="Barry K.W."/>
            <person name="Bonito G."/>
            <person name="Buee M."/>
            <person name="Carver A."/>
            <person name="Chen C."/>
            <person name="Cichocki N."/>
            <person name="Clum A."/>
            <person name="Culley D."/>
            <person name="Crous P.W."/>
            <person name="Fauchery L."/>
            <person name="Girlanda M."/>
            <person name="Hayes R."/>
            <person name="Keri Z."/>
            <person name="LaButti K."/>
            <person name="Lipzen A."/>
            <person name="Lombard V."/>
            <person name="Magnuson J."/>
            <person name="Maillard F."/>
            <person name="Morin E."/>
            <person name="Murat C."/>
            <person name="Nolan M."/>
            <person name="Ohm R."/>
            <person name="Pangilinan J."/>
            <person name="Pereira M."/>
            <person name="Perotto S."/>
            <person name="Peter M."/>
            <person name="Riley R."/>
            <person name="Sitrit Y."/>
            <person name="Stielow B."/>
            <person name="Szollosi G."/>
            <person name="Zifcakova L."/>
            <person name="Stursova M."/>
            <person name="Spatafora J.W."/>
            <person name="Tedersoo L."/>
            <person name="Vaario L.-M."/>
            <person name="Yamada A."/>
            <person name="Yan M."/>
            <person name="Wang P."/>
            <person name="Xu J."/>
            <person name="Bruns T."/>
            <person name="Baldrian P."/>
            <person name="Vilgalys R."/>
            <person name="Henrissat B."/>
            <person name="Grigoriev I.V."/>
            <person name="Hibbett D."/>
            <person name="Nagy L.G."/>
            <person name="Martin F.M."/>
        </authorList>
    </citation>
    <scope>NUCLEOTIDE SEQUENCE</scope>
    <source>
        <strain evidence="2">BED1</strain>
    </source>
</reference>
<dbReference type="EMBL" id="WHUW01000071">
    <property type="protein sequence ID" value="KAF8428837.1"/>
    <property type="molecule type" value="Genomic_DNA"/>
</dbReference>
<gene>
    <name evidence="2" type="ORF">L210DRAFT_3117020</name>
</gene>
<sequence length="490" mass="52539">MFASARASLRHAMTPVEAPINNPGQTRTKRHGQPTVNVPSEKMAAFLHEIKTAKLRKVGSGTNAMGGDGRAGPSGLSKSVNVTTSSFSTTAAKLSAQELKRRRSLANLRVPIGSSLAAPMSLSASVTAKEAEVRVGQKRKADALGVDELRGVPLKRRMTESSVQSSSGTRQHTTSSSSEISPRPSYSLPPQTLPNETDVTTPSLCSDNDRDENSIEDRVPSTPPGPRATAVTQKASRPEAPEEQIEVIDVDMEEPSHPEPRTIGPNSVPRRTSQLFKKRPPTSPLPIPTPRRPSAPARTKRGATPKPKSIPFLESDIEDEDGGVSRISPVPFLSLIPVPKFKPTKAKGKPTLAGKGRPRAALQQQTSRSSTSSTSGSSSQNKRKKTHKRRQTLDEELRIAKARSSDIDECNDELDREGDDVFTATGTMSKRRGFLAHGGGGGTPVFMGVGYIEGAALDSEDEDGVPDARPRRPSKSASQPCLIPRPKSRT</sequence>
<evidence type="ECO:0000313" key="2">
    <source>
        <dbReference type="EMBL" id="KAF8428837.1"/>
    </source>
</evidence>
<feature type="compositionally biased region" description="Low complexity" evidence="1">
    <location>
        <begin position="175"/>
        <end position="186"/>
    </location>
</feature>
<evidence type="ECO:0000256" key="1">
    <source>
        <dbReference type="SAM" id="MobiDB-lite"/>
    </source>
</evidence>
<proteinExistence type="predicted"/>